<evidence type="ECO:0000313" key="3">
    <source>
        <dbReference type="EMBL" id="CBN78229.1"/>
    </source>
</evidence>
<dbReference type="PROSITE" id="PS50297">
    <property type="entry name" value="ANK_REP_REGION"/>
    <property type="match status" value="4"/>
</dbReference>
<name>D8LNL9_ECTSI</name>
<dbReference type="PROSITE" id="PS50088">
    <property type="entry name" value="ANK_REPEAT"/>
    <property type="match status" value="6"/>
</dbReference>
<dbReference type="PRINTS" id="PR01415">
    <property type="entry name" value="ANKYRIN"/>
</dbReference>
<feature type="compositionally biased region" description="Gly residues" evidence="2">
    <location>
        <begin position="456"/>
        <end position="468"/>
    </location>
</feature>
<feature type="repeat" description="ANK" evidence="1">
    <location>
        <begin position="390"/>
        <end position="422"/>
    </location>
</feature>
<feature type="repeat" description="ANK" evidence="1">
    <location>
        <begin position="324"/>
        <end position="356"/>
    </location>
</feature>
<dbReference type="SMART" id="SM00248">
    <property type="entry name" value="ANK"/>
    <property type="match status" value="10"/>
</dbReference>
<organism evidence="3 4">
    <name type="scientific">Ectocarpus siliculosus</name>
    <name type="common">Brown alga</name>
    <name type="synonym">Conferva siliculosa</name>
    <dbReference type="NCBI Taxonomy" id="2880"/>
    <lineage>
        <taxon>Eukaryota</taxon>
        <taxon>Sar</taxon>
        <taxon>Stramenopiles</taxon>
        <taxon>Ochrophyta</taxon>
        <taxon>PX clade</taxon>
        <taxon>Phaeophyceae</taxon>
        <taxon>Ectocarpales</taxon>
        <taxon>Ectocarpaceae</taxon>
        <taxon>Ectocarpus</taxon>
    </lineage>
</organism>
<keyword evidence="1" id="KW-0040">ANK repeat</keyword>
<feature type="repeat" description="ANK" evidence="1">
    <location>
        <begin position="190"/>
        <end position="215"/>
    </location>
</feature>
<dbReference type="AlphaFoldDB" id="D8LNL9"/>
<protein>
    <submittedName>
        <fullName evidence="3">Similar to ankyrin 2,3/unc44</fullName>
    </submittedName>
</protein>
<dbReference type="STRING" id="2880.D8LNL9"/>
<feature type="compositionally biased region" description="Low complexity" evidence="2">
    <location>
        <begin position="469"/>
        <end position="480"/>
    </location>
</feature>
<dbReference type="SUPFAM" id="SSF48403">
    <property type="entry name" value="Ankyrin repeat"/>
    <property type="match status" value="1"/>
</dbReference>
<feature type="region of interest" description="Disordered" evidence="2">
    <location>
        <begin position="441"/>
        <end position="511"/>
    </location>
</feature>
<accession>D8LNL9</accession>
<feature type="repeat" description="ANK" evidence="1">
    <location>
        <begin position="126"/>
        <end position="153"/>
    </location>
</feature>
<dbReference type="InParanoid" id="D8LNL9"/>
<reference evidence="3 4" key="1">
    <citation type="journal article" date="2010" name="Nature">
        <title>The Ectocarpus genome and the independent evolution of multicellularity in brown algae.</title>
        <authorList>
            <person name="Cock J.M."/>
            <person name="Sterck L."/>
            <person name="Rouze P."/>
            <person name="Scornet D."/>
            <person name="Allen A.E."/>
            <person name="Amoutzias G."/>
            <person name="Anthouard V."/>
            <person name="Artiguenave F."/>
            <person name="Aury J.M."/>
            <person name="Badger J.H."/>
            <person name="Beszteri B."/>
            <person name="Billiau K."/>
            <person name="Bonnet E."/>
            <person name="Bothwell J.H."/>
            <person name="Bowler C."/>
            <person name="Boyen C."/>
            <person name="Brownlee C."/>
            <person name="Carrano C.J."/>
            <person name="Charrier B."/>
            <person name="Cho G.Y."/>
            <person name="Coelho S.M."/>
            <person name="Collen J."/>
            <person name="Corre E."/>
            <person name="Da Silva C."/>
            <person name="Delage L."/>
            <person name="Delaroque N."/>
            <person name="Dittami S.M."/>
            <person name="Doulbeau S."/>
            <person name="Elias M."/>
            <person name="Farnham G."/>
            <person name="Gachon C.M."/>
            <person name="Gschloessl B."/>
            <person name="Heesch S."/>
            <person name="Jabbari K."/>
            <person name="Jubin C."/>
            <person name="Kawai H."/>
            <person name="Kimura K."/>
            <person name="Kloareg B."/>
            <person name="Kupper F.C."/>
            <person name="Lang D."/>
            <person name="Le Bail A."/>
            <person name="Leblanc C."/>
            <person name="Lerouge P."/>
            <person name="Lohr M."/>
            <person name="Lopez P.J."/>
            <person name="Martens C."/>
            <person name="Maumus F."/>
            <person name="Michel G."/>
            <person name="Miranda-Saavedra D."/>
            <person name="Morales J."/>
            <person name="Moreau H."/>
            <person name="Motomura T."/>
            <person name="Nagasato C."/>
            <person name="Napoli C.A."/>
            <person name="Nelson D.R."/>
            <person name="Nyvall-Collen P."/>
            <person name="Peters A.F."/>
            <person name="Pommier C."/>
            <person name="Potin P."/>
            <person name="Poulain J."/>
            <person name="Quesneville H."/>
            <person name="Read B."/>
            <person name="Rensing S.A."/>
            <person name="Ritter A."/>
            <person name="Rousvoal S."/>
            <person name="Samanta M."/>
            <person name="Samson G."/>
            <person name="Schroeder D.C."/>
            <person name="Segurens B."/>
            <person name="Strittmatter M."/>
            <person name="Tonon T."/>
            <person name="Tregear J.W."/>
            <person name="Valentin K."/>
            <person name="von Dassow P."/>
            <person name="Yamagishi T."/>
            <person name="Van de Peer Y."/>
            <person name="Wincker P."/>
        </authorList>
    </citation>
    <scope>NUCLEOTIDE SEQUENCE [LARGE SCALE GENOMIC DNA]</scope>
    <source>
        <strain evidence="4">Ec32 / CCAP1310/4</strain>
    </source>
</reference>
<evidence type="ECO:0000256" key="1">
    <source>
        <dbReference type="PROSITE-ProRule" id="PRU00023"/>
    </source>
</evidence>
<feature type="repeat" description="ANK" evidence="1">
    <location>
        <begin position="224"/>
        <end position="248"/>
    </location>
</feature>
<dbReference type="Pfam" id="PF12796">
    <property type="entry name" value="Ank_2"/>
    <property type="match status" value="3"/>
</dbReference>
<evidence type="ECO:0000256" key="2">
    <source>
        <dbReference type="SAM" id="MobiDB-lite"/>
    </source>
</evidence>
<dbReference type="eggNOG" id="KOG4177">
    <property type="taxonomic scope" value="Eukaryota"/>
</dbReference>
<dbReference type="Proteomes" id="UP000002630">
    <property type="component" value="Unassembled WGS sequence"/>
</dbReference>
<feature type="region of interest" description="Disordered" evidence="2">
    <location>
        <begin position="22"/>
        <end position="43"/>
    </location>
</feature>
<sequence length="649" mass="66478">MANVEDAAAAAAAAAVAAAGSTTDTDMGSCAPPSPSSIGSLPPFCDNPSYTSADAMREAVRGMESELVDLVFSGSSRAPPRELEDWLKVPLEYATASGNLAVVKRLLSAGVGTDPPSNGMRLRLLLHTAAGSGNAGVIEEVLKSGASVDEVDKDRNDRTALHVAAMSGCDAAVRAIASDPRAVVNVADTRGWTPLHIAANAGYRGVVVFLLLKGAKSWLKIASTGDSPLHLAAANNHAGVIEDLLTLGRAPVGLCNGAGQTALHVAARLHRLGACIALLRGGATVGRVCSKGLSCLDTAAWNGHSGQLLQILTAVESPADRKRRCSLALYYAAKANKTDTIRDLVDLGADVNTTRSGGNTNLHCTATRGAYAATHALLRTGANLEIRNNEGGTALHRACSFSQSDTVQLLLRWGADETATNYDNLTAHDLVGHSVEEELLSNEALGPANKKRRAKAGGGGGGARGGGSAASKAGAPSSSGKGKGQAPHSQRGGKRAGGARTEGSAAAGLSPSCRKNFSKDKLCYLFGRREKGAAGAGAAPTVGPTVVQPPQLRLGRGSLLSEGGPAAAGKVGAPGAEERPRFVVAVERLLLLREEGVFRDICRFHGTGWNNGGRGGGERGWYARLRSATLSAIPEGKAAASLSRFGTVV</sequence>
<gene>
    <name evidence="3" type="ORF">Esi_0005_0015</name>
</gene>
<keyword evidence="4" id="KW-1185">Reference proteome</keyword>
<feature type="repeat" description="ANK" evidence="1">
    <location>
        <begin position="357"/>
        <end position="389"/>
    </location>
</feature>
<evidence type="ECO:0000313" key="4">
    <source>
        <dbReference type="Proteomes" id="UP000002630"/>
    </source>
</evidence>
<dbReference type="InterPro" id="IPR002110">
    <property type="entry name" value="Ankyrin_rpt"/>
</dbReference>
<dbReference type="OrthoDB" id="426293at2759"/>
<dbReference type="Gene3D" id="1.25.40.20">
    <property type="entry name" value="Ankyrin repeat-containing domain"/>
    <property type="match status" value="3"/>
</dbReference>
<dbReference type="InterPro" id="IPR052391">
    <property type="entry name" value="E3_Ligase-Neurotoxin"/>
</dbReference>
<dbReference type="PANTHER" id="PTHR24133">
    <property type="entry name" value="ANKYRIN DOMAIN-CONTAINING"/>
    <property type="match status" value="1"/>
</dbReference>
<proteinExistence type="predicted"/>
<dbReference type="EMBL" id="FN649760">
    <property type="protein sequence ID" value="CBN78229.1"/>
    <property type="molecule type" value="Genomic_DNA"/>
</dbReference>
<dbReference type="PANTHER" id="PTHR24133:SF40">
    <property type="entry name" value="ANKYRIN REPEAT DOMAIN 44"/>
    <property type="match status" value="1"/>
</dbReference>
<dbReference type="InterPro" id="IPR036770">
    <property type="entry name" value="Ankyrin_rpt-contain_sf"/>
</dbReference>